<dbReference type="InterPro" id="IPR036390">
    <property type="entry name" value="WH_DNA-bd_sf"/>
</dbReference>
<gene>
    <name evidence="1" type="ORF">DP108_06315</name>
</gene>
<accession>A0A5N5UJ85</accession>
<evidence type="ECO:0000313" key="2">
    <source>
        <dbReference type="Proteomes" id="UP000326207"/>
    </source>
</evidence>
<dbReference type="AlphaFoldDB" id="A0A5N5UJ85"/>
<protein>
    <submittedName>
        <fullName evidence="1">Uncharacterized protein</fullName>
    </submittedName>
</protein>
<dbReference type="Proteomes" id="UP000326207">
    <property type="component" value="Unassembled WGS sequence"/>
</dbReference>
<evidence type="ECO:0000313" key="1">
    <source>
        <dbReference type="EMBL" id="KAB7518778.1"/>
    </source>
</evidence>
<organism evidence="1 2">
    <name type="scientific">Halosegnis rubeus</name>
    <dbReference type="NCBI Taxonomy" id="2212850"/>
    <lineage>
        <taxon>Archaea</taxon>
        <taxon>Methanobacteriati</taxon>
        <taxon>Methanobacteriota</taxon>
        <taxon>Stenosarchaea group</taxon>
        <taxon>Halobacteria</taxon>
        <taxon>Halobacteriales</taxon>
        <taxon>Natronomonadaceae</taxon>
        <taxon>Halosegnis</taxon>
    </lineage>
</organism>
<sequence>MGKDMPRTVTVSDEEILSQFKNSPGPVDTAPDLAERLPIQSDAVRLRLNELEAKGKVKSRMVGSRAVVWWIPRD</sequence>
<reference evidence="1 2" key="1">
    <citation type="submission" date="2019-10" db="EMBL/GenBank/DDBJ databases">
        <title>Unraveling microbial dark matter from salterns through culturing: the case of the genus Halosegnis.</title>
        <authorList>
            <person name="Duran-Viseras A."/>
            <person name="Andrei A.-S."/>
            <person name="Vera-Gargallo B."/>
            <person name="Ghai R."/>
            <person name="Sanchez-Porro C."/>
            <person name="Ventosa A."/>
        </authorList>
    </citation>
    <scope>NUCLEOTIDE SEQUENCE [LARGE SCALE GENOMIC DNA]</scope>
    <source>
        <strain evidence="1 2">F19-13</strain>
    </source>
</reference>
<dbReference type="EMBL" id="QMDY01000003">
    <property type="protein sequence ID" value="KAB7518778.1"/>
    <property type="molecule type" value="Genomic_DNA"/>
</dbReference>
<dbReference type="SUPFAM" id="SSF46785">
    <property type="entry name" value="Winged helix' DNA-binding domain"/>
    <property type="match status" value="1"/>
</dbReference>
<dbReference type="InterPro" id="IPR036388">
    <property type="entry name" value="WH-like_DNA-bd_sf"/>
</dbReference>
<dbReference type="Gene3D" id="1.10.10.10">
    <property type="entry name" value="Winged helix-like DNA-binding domain superfamily/Winged helix DNA-binding domain"/>
    <property type="match status" value="1"/>
</dbReference>
<comment type="caution">
    <text evidence="1">The sequence shown here is derived from an EMBL/GenBank/DDBJ whole genome shotgun (WGS) entry which is preliminary data.</text>
</comment>
<proteinExistence type="predicted"/>
<name>A0A5N5UJ85_9EURY</name>